<dbReference type="RefSeq" id="WP_162662821.1">
    <property type="nucleotide sequence ID" value="NZ_CP048020.1"/>
</dbReference>
<sequence length="229" mass="26185">METVIIHGQNHKGSTYHIASNLALKVGGNIKEFFLPKDFGEFCTGCTKCFLESEKQCPHFDRLNPITETIDKADLIILASPVYVMHPTGSMKAFLDHYGYRWMVHRPEETMFSKQGVCISTAAGGGMKFANKDMADSLFFWGVAEIYTYGKAVRAVKWQDVSEKIKKSIDKALSSLAKKITDKYGKAKPGIKTKLMFNIMRLLQNKVRNRADTDYWQEKGWRDKNRPWK</sequence>
<proteinExistence type="predicted"/>
<dbReference type="GO" id="GO:0016491">
    <property type="term" value="F:oxidoreductase activity"/>
    <property type="evidence" value="ECO:0007669"/>
    <property type="project" value="InterPro"/>
</dbReference>
<protein>
    <submittedName>
        <fullName evidence="2">Flavodoxin family protein</fullName>
    </submittedName>
</protein>
<accession>A0A6P1XYR4</accession>
<dbReference type="PANTHER" id="PTHR43741:SF4">
    <property type="entry name" value="FMN-DEPENDENT NADH:QUINONE OXIDOREDUCTASE"/>
    <property type="match status" value="1"/>
</dbReference>
<feature type="domain" description="NADPH-dependent FMN reductase-like" evidence="1">
    <location>
        <begin position="1"/>
        <end position="144"/>
    </location>
</feature>
<evidence type="ECO:0000313" key="3">
    <source>
        <dbReference type="Proteomes" id="UP000464374"/>
    </source>
</evidence>
<evidence type="ECO:0000313" key="2">
    <source>
        <dbReference type="EMBL" id="QHX42716.1"/>
    </source>
</evidence>
<organism evidence="2 3">
    <name type="scientific">Treponema vincentii</name>
    <dbReference type="NCBI Taxonomy" id="69710"/>
    <lineage>
        <taxon>Bacteria</taxon>
        <taxon>Pseudomonadati</taxon>
        <taxon>Spirochaetota</taxon>
        <taxon>Spirochaetia</taxon>
        <taxon>Spirochaetales</taxon>
        <taxon>Treponemataceae</taxon>
        <taxon>Treponema</taxon>
    </lineage>
</organism>
<dbReference type="EMBL" id="CP048020">
    <property type="protein sequence ID" value="QHX42716.1"/>
    <property type="molecule type" value="Genomic_DNA"/>
</dbReference>
<dbReference type="Pfam" id="PF03358">
    <property type="entry name" value="FMN_red"/>
    <property type="match status" value="1"/>
</dbReference>
<dbReference type="Proteomes" id="UP000464374">
    <property type="component" value="Chromosome"/>
</dbReference>
<dbReference type="PANTHER" id="PTHR43741">
    <property type="entry name" value="FMN-DEPENDENT NADH-AZOREDUCTASE 1"/>
    <property type="match status" value="1"/>
</dbReference>
<dbReference type="KEGG" id="trz:GWP43_03815"/>
<dbReference type="SUPFAM" id="SSF52218">
    <property type="entry name" value="Flavoproteins"/>
    <property type="match status" value="1"/>
</dbReference>
<dbReference type="InterPro" id="IPR005025">
    <property type="entry name" value="FMN_Rdtase-like_dom"/>
</dbReference>
<dbReference type="Gene3D" id="3.40.50.360">
    <property type="match status" value="1"/>
</dbReference>
<name>A0A6P1XYR4_9SPIR</name>
<dbReference type="InterPro" id="IPR050104">
    <property type="entry name" value="FMN-dep_NADH:Q_OxRdtase_AzoR1"/>
</dbReference>
<dbReference type="AlphaFoldDB" id="A0A6P1XYR4"/>
<dbReference type="InterPro" id="IPR029039">
    <property type="entry name" value="Flavoprotein-like_sf"/>
</dbReference>
<gene>
    <name evidence="2" type="ORF">GWP43_03815</name>
</gene>
<reference evidence="2 3" key="1">
    <citation type="submission" date="2020-01" db="EMBL/GenBank/DDBJ databases">
        <title>Complete genome sequence of a human oral phylogroup 1 Treponema sp. strain ATCC 700766, originally isolated from periodontitis dental plaque.</title>
        <authorList>
            <person name="Chan Y."/>
            <person name="Huo Y.-B."/>
            <person name="Yu X.-L."/>
            <person name="Zeng H."/>
            <person name="Leung W.-K."/>
            <person name="Watt R.M."/>
        </authorList>
    </citation>
    <scope>NUCLEOTIDE SEQUENCE [LARGE SCALE GENOMIC DNA]</scope>
    <source>
        <strain evidence="2 3">OMZ 804</strain>
    </source>
</reference>
<evidence type="ECO:0000259" key="1">
    <source>
        <dbReference type="Pfam" id="PF03358"/>
    </source>
</evidence>